<dbReference type="Gene3D" id="1.10.10.10">
    <property type="entry name" value="Winged helix-like DNA-binding domain superfamily/Winged helix DNA-binding domain"/>
    <property type="match status" value="1"/>
</dbReference>
<proteinExistence type="inferred from homology"/>
<keyword evidence="3" id="KW-0731">Sigma factor</keyword>
<name>A0A497E2H5_UNCAE</name>
<dbReference type="CDD" id="cd06171">
    <property type="entry name" value="Sigma70_r4"/>
    <property type="match status" value="1"/>
</dbReference>
<dbReference type="Gene3D" id="1.10.1740.10">
    <property type="match status" value="1"/>
</dbReference>
<dbReference type="InterPro" id="IPR014284">
    <property type="entry name" value="RNA_pol_sigma-70_dom"/>
</dbReference>
<dbReference type="NCBIfam" id="TIGR02937">
    <property type="entry name" value="sigma70-ECF"/>
    <property type="match status" value="1"/>
</dbReference>
<evidence type="ECO:0000259" key="6">
    <source>
        <dbReference type="Pfam" id="PF04542"/>
    </source>
</evidence>
<dbReference type="GO" id="GO:0016987">
    <property type="term" value="F:sigma factor activity"/>
    <property type="evidence" value="ECO:0007669"/>
    <property type="project" value="UniProtKB-KW"/>
</dbReference>
<dbReference type="InterPro" id="IPR013325">
    <property type="entry name" value="RNA_pol_sigma_r2"/>
</dbReference>
<dbReference type="PANTHER" id="PTHR43133">
    <property type="entry name" value="RNA POLYMERASE ECF-TYPE SIGMA FACTO"/>
    <property type="match status" value="1"/>
</dbReference>
<organism evidence="8 9">
    <name type="scientific">Aerophobetes bacterium</name>
    <dbReference type="NCBI Taxonomy" id="2030807"/>
    <lineage>
        <taxon>Bacteria</taxon>
        <taxon>Candidatus Aerophobota</taxon>
    </lineage>
</organism>
<feature type="domain" description="RNA polymerase sigma-70 region 2" evidence="6">
    <location>
        <begin position="47"/>
        <end position="114"/>
    </location>
</feature>
<dbReference type="EMBL" id="QMPZ01000110">
    <property type="protein sequence ID" value="RLE08222.1"/>
    <property type="molecule type" value="Genomic_DNA"/>
</dbReference>
<keyword evidence="2" id="KW-0805">Transcription regulation</keyword>
<protein>
    <submittedName>
        <fullName evidence="8">RNA polymerase subunit sigma-24</fullName>
    </submittedName>
</protein>
<evidence type="ECO:0000256" key="4">
    <source>
        <dbReference type="ARBA" id="ARBA00023125"/>
    </source>
</evidence>
<evidence type="ECO:0000256" key="3">
    <source>
        <dbReference type="ARBA" id="ARBA00023082"/>
    </source>
</evidence>
<dbReference type="GO" id="GO:0003677">
    <property type="term" value="F:DNA binding"/>
    <property type="evidence" value="ECO:0007669"/>
    <property type="project" value="UniProtKB-KW"/>
</dbReference>
<reference evidence="8 9" key="1">
    <citation type="submission" date="2018-06" db="EMBL/GenBank/DDBJ databases">
        <title>Extensive metabolic versatility and redundancy in microbially diverse, dynamic hydrothermal sediments.</title>
        <authorList>
            <person name="Dombrowski N."/>
            <person name="Teske A."/>
            <person name="Baker B.J."/>
        </authorList>
    </citation>
    <scope>NUCLEOTIDE SEQUENCE [LARGE SCALE GENOMIC DNA]</scope>
    <source>
        <strain evidence="8">B47_G16</strain>
    </source>
</reference>
<dbReference type="SUPFAM" id="SSF88946">
    <property type="entry name" value="Sigma2 domain of RNA polymerase sigma factors"/>
    <property type="match status" value="1"/>
</dbReference>
<evidence type="ECO:0000256" key="5">
    <source>
        <dbReference type="ARBA" id="ARBA00023163"/>
    </source>
</evidence>
<dbReference type="Proteomes" id="UP000279422">
    <property type="component" value="Unassembled WGS sequence"/>
</dbReference>
<dbReference type="InterPro" id="IPR007627">
    <property type="entry name" value="RNA_pol_sigma70_r2"/>
</dbReference>
<feature type="domain" description="RNA polymerase sigma factor 70 region 4 type 2" evidence="7">
    <location>
        <begin position="157"/>
        <end position="208"/>
    </location>
</feature>
<dbReference type="Pfam" id="PF08281">
    <property type="entry name" value="Sigma70_r4_2"/>
    <property type="match status" value="1"/>
</dbReference>
<keyword evidence="4" id="KW-0238">DNA-binding</keyword>
<evidence type="ECO:0000256" key="2">
    <source>
        <dbReference type="ARBA" id="ARBA00023015"/>
    </source>
</evidence>
<dbReference type="AlphaFoldDB" id="A0A497E2H5"/>
<dbReference type="PROSITE" id="PS50096">
    <property type="entry name" value="IQ"/>
    <property type="match status" value="1"/>
</dbReference>
<comment type="caution">
    <text evidence="8">The sequence shown here is derived from an EMBL/GenBank/DDBJ whole genome shotgun (WGS) entry which is preliminary data.</text>
</comment>
<accession>A0A497E2H5</accession>
<evidence type="ECO:0000256" key="1">
    <source>
        <dbReference type="ARBA" id="ARBA00010641"/>
    </source>
</evidence>
<gene>
    <name evidence="8" type="ORF">DRJ00_06690</name>
</gene>
<sequence>MLTFKRNRGFFGIFAFIIKNKEKKMLDPDSQLMLKFKSGDTISFEKLVKKYKEKIVNVIYQFIGDKEEAEDLAIEVFLRVYRARKRYKPRAKFTTWLYKIAANLCLNEIRKKARFQTVSLSESIPSEAEEKLMLIEKIANSSPSPQDILEEKERNTLIRKAIDSLPAKQRIAIILQIYEGLSYKEISKILNCSVKSVERRLYRARTNLKEKLAPYLKGEKYNGGF</sequence>
<evidence type="ECO:0000313" key="8">
    <source>
        <dbReference type="EMBL" id="RLE08222.1"/>
    </source>
</evidence>
<dbReference type="InterPro" id="IPR036388">
    <property type="entry name" value="WH-like_DNA-bd_sf"/>
</dbReference>
<dbReference type="SUPFAM" id="SSF88659">
    <property type="entry name" value="Sigma3 and sigma4 domains of RNA polymerase sigma factors"/>
    <property type="match status" value="1"/>
</dbReference>
<dbReference type="InterPro" id="IPR013324">
    <property type="entry name" value="RNA_pol_sigma_r3/r4-like"/>
</dbReference>
<dbReference type="InterPro" id="IPR013249">
    <property type="entry name" value="RNA_pol_sigma70_r4_t2"/>
</dbReference>
<evidence type="ECO:0000313" key="9">
    <source>
        <dbReference type="Proteomes" id="UP000279422"/>
    </source>
</evidence>
<dbReference type="PANTHER" id="PTHR43133:SF8">
    <property type="entry name" value="RNA POLYMERASE SIGMA FACTOR HI_1459-RELATED"/>
    <property type="match status" value="1"/>
</dbReference>
<keyword evidence="5" id="KW-0804">Transcription</keyword>
<dbReference type="GO" id="GO:0006352">
    <property type="term" value="P:DNA-templated transcription initiation"/>
    <property type="evidence" value="ECO:0007669"/>
    <property type="project" value="InterPro"/>
</dbReference>
<dbReference type="Pfam" id="PF04542">
    <property type="entry name" value="Sigma70_r2"/>
    <property type="match status" value="1"/>
</dbReference>
<evidence type="ECO:0000259" key="7">
    <source>
        <dbReference type="Pfam" id="PF08281"/>
    </source>
</evidence>
<comment type="similarity">
    <text evidence="1">Belongs to the sigma-70 factor family. ECF subfamily.</text>
</comment>
<dbReference type="InterPro" id="IPR039425">
    <property type="entry name" value="RNA_pol_sigma-70-like"/>
</dbReference>